<feature type="transmembrane region" description="Helical" evidence="7">
    <location>
        <begin position="230"/>
        <end position="250"/>
    </location>
</feature>
<dbReference type="AlphaFoldDB" id="A0A840PB56"/>
<dbReference type="Proteomes" id="UP000578449">
    <property type="component" value="Unassembled WGS sequence"/>
</dbReference>
<dbReference type="CDD" id="cd06261">
    <property type="entry name" value="TM_PBP2"/>
    <property type="match status" value="1"/>
</dbReference>
<comment type="subcellular location">
    <subcellularLocation>
        <location evidence="1 7">Cell membrane</location>
        <topology evidence="1 7">Multi-pass membrane protein</topology>
    </subcellularLocation>
</comment>
<dbReference type="SUPFAM" id="SSF161098">
    <property type="entry name" value="MetI-like"/>
    <property type="match status" value="1"/>
</dbReference>
<dbReference type="PANTHER" id="PTHR43227">
    <property type="entry name" value="BLL4140 PROTEIN"/>
    <property type="match status" value="1"/>
</dbReference>
<keyword evidence="5 7" id="KW-1133">Transmembrane helix</keyword>
<protein>
    <submittedName>
        <fullName evidence="10">Multiple sugar transport system permease protein</fullName>
    </submittedName>
</protein>
<feature type="transmembrane region" description="Helical" evidence="7">
    <location>
        <begin position="36"/>
        <end position="59"/>
    </location>
</feature>
<evidence type="ECO:0000256" key="1">
    <source>
        <dbReference type="ARBA" id="ARBA00004651"/>
    </source>
</evidence>
<evidence type="ECO:0000256" key="7">
    <source>
        <dbReference type="RuleBase" id="RU363032"/>
    </source>
</evidence>
<organism evidence="10 11">
    <name type="scientific">Thermocatellispora tengchongensis</name>
    <dbReference type="NCBI Taxonomy" id="1073253"/>
    <lineage>
        <taxon>Bacteria</taxon>
        <taxon>Bacillati</taxon>
        <taxon>Actinomycetota</taxon>
        <taxon>Actinomycetes</taxon>
        <taxon>Streptosporangiales</taxon>
        <taxon>Streptosporangiaceae</taxon>
        <taxon>Thermocatellispora</taxon>
    </lineage>
</organism>
<feature type="region of interest" description="Disordered" evidence="8">
    <location>
        <begin position="1"/>
        <end position="27"/>
    </location>
</feature>
<gene>
    <name evidence="10" type="ORF">HNP84_004372</name>
</gene>
<dbReference type="PANTHER" id="PTHR43227:SF8">
    <property type="entry name" value="DIACETYLCHITOBIOSE UPTAKE SYSTEM PERMEASE PROTEIN DASB"/>
    <property type="match status" value="1"/>
</dbReference>
<dbReference type="InterPro" id="IPR000515">
    <property type="entry name" value="MetI-like"/>
</dbReference>
<evidence type="ECO:0000256" key="5">
    <source>
        <dbReference type="ARBA" id="ARBA00022989"/>
    </source>
</evidence>
<name>A0A840PB56_9ACTN</name>
<evidence type="ECO:0000256" key="4">
    <source>
        <dbReference type="ARBA" id="ARBA00022692"/>
    </source>
</evidence>
<feature type="domain" description="ABC transmembrane type-1" evidence="9">
    <location>
        <begin position="92"/>
        <end position="306"/>
    </location>
</feature>
<dbReference type="GO" id="GO:0005886">
    <property type="term" value="C:plasma membrane"/>
    <property type="evidence" value="ECO:0007669"/>
    <property type="project" value="UniProtKB-SubCell"/>
</dbReference>
<evidence type="ECO:0000313" key="10">
    <source>
        <dbReference type="EMBL" id="MBB5134640.1"/>
    </source>
</evidence>
<feature type="transmembrane region" description="Helical" evidence="7">
    <location>
        <begin position="95"/>
        <end position="116"/>
    </location>
</feature>
<evidence type="ECO:0000256" key="6">
    <source>
        <dbReference type="ARBA" id="ARBA00023136"/>
    </source>
</evidence>
<sequence length="317" mass="34600">MGLARRFDVTASATASPDASRHSAPTRKRRRSQIGLAFIAPFGVLFTLVFIVPILYAAYLSLFQERLLGGNTFVGLANYGKLVQDPQFWDGVGRVFRFTLVQVPIMLILAMALALALDSMRLHGTRFMRVTIFLPYAVPAIVSTLMWGFLLGVKYGLFGSLNDALGTDFDPFAPDTTLISIGVMVTWAFTGFNMLIFYAVLKAVPRELYEAAAIDGANEFQIVRAVKLPALRGSLVVTVIFSIIGTFQMFNEPQILPTMVANSGVTTYYTPNLYAYNLAFTGSQQGYAAALALVMAAITIAVAYAVQIRGLRNASDK</sequence>
<keyword evidence="2 7" id="KW-0813">Transport</keyword>
<proteinExistence type="inferred from homology"/>
<feature type="transmembrane region" description="Helical" evidence="7">
    <location>
        <begin position="286"/>
        <end position="306"/>
    </location>
</feature>
<keyword evidence="10" id="KW-0762">Sugar transport</keyword>
<feature type="transmembrane region" description="Helical" evidence="7">
    <location>
        <begin position="178"/>
        <end position="201"/>
    </location>
</feature>
<evidence type="ECO:0000256" key="3">
    <source>
        <dbReference type="ARBA" id="ARBA00022475"/>
    </source>
</evidence>
<comment type="similarity">
    <text evidence="7">Belongs to the binding-protein-dependent transport system permease family.</text>
</comment>
<feature type="transmembrane region" description="Helical" evidence="7">
    <location>
        <begin position="136"/>
        <end position="158"/>
    </location>
</feature>
<keyword evidence="11" id="KW-1185">Reference proteome</keyword>
<accession>A0A840PB56</accession>
<dbReference type="Pfam" id="PF00528">
    <property type="entry name" value="BPD_transp_1"/>
    <property type="match status" value="1"/>
</dbReference>
<keyword evidence="3" id="KW-1003">Cell membrane</keyword>
<keyword evidence="6 7" id="KW-0472">Membrane</keyword>
<dbReference type="PROSITE" id="PS50928">
    <property type="entry name" value="ABC_TM1"/>
    <property type="match status" value="1"/>
</dbReference>
<evidence type="ECO:0000259" key="9">
    <source>
        <dbReference type="PROSITE" id="PS50928"/>
    </source>
</evidence>
<reference evidence="10 11" key="1">
    <citation type="submission" date="2020-08" db="EMBL/GenBank/DDBJ databases">
        <title>Genomic Encyclopedia of Type Strains, Phase IV (KMG-IV): sequencing the most valuable type-strain genomes for metagenomic binning, comparative biology and taxonomic classification.</title>
        <authorList>
            <person name="Goeker M."/>
        </authorList>
    </citation>
    <scope>NUCLEOTIDE SEQUENCE [LARGE SCALE GENOMIC DNA]</scope>
    <source>
        <strain evidence="10 11">DSM 45615</strain>
    </source>
</reference>
<dbReference type="EMBL" id="JACHGN010000008">
    <property type="protein sequence ID" value="MBB5134640.1"/>
    <property type="molecule type" value="Genomic_DNA"/>
</dbReference>
<dbReference type="InterPro" id="IPR050809">
    <property type="entry name" value="UgpAE/MalFG_permease"/>
</dbReference>
<dbReference type="RefSeq" id="WP_185051512.1">
    <property type="nucleotide sequence ID" value="NZ_BAABIX010000007.1"/>
</dbReference>
<dbReference type="GO" id="GO:0055085">
    <property type="term" value="P:transmembrane transport"/>
    <property type="evidence" value="ECO:0007669"/>
    <property type="project" value="InterPro"/>
</dbReference>
<keyword evidence="4 7" id="KW-0812">Transmembrane</keyword>
<dbReference type="Gene3D" id="1.10.3720.10">
    <property type="entry name" value="MetI-like"/>
    <property type="match status" value="1"/>
</dbReference>
<evidence type="ECO:0000256" key="2">
    <source>
        <dbReference type="ARBA" id="ARBA00022448"/>
    </source>
</evidence>
<evidence type="ECO:0000256" key="8">
    <source>
        <dbReference type="SAM" id="MobiDB-lite"/>
    </source>
</evidence>
<comment type="caution">
    <text evidence="10">The sequence shown here is derived from an EMBL/GenBank/DDBJ whole genome shotgun (WGS) entry which is preliminary data.</text>
</comment>
<dbReference type="InterPro" id="IPR035906">
    <property type="entry name" value="MetI-like_sf"/>
</dbReference>
<evidence type="ECO:0000313" key="11">
    <source>
        <dbReference type="Proteomes" id="UP000578449"/>
    </source>
</evidence>